<gene>
    <name evidence="2" type="primary">LOC104228623</name>
</gene>
<dbReference type="Proteomes" id="UP000189701">
    <property type="component" value="Unplaced"/>
</dbReference>
<name>A0A1U7WHH5_NICSY</name>
<reference evidence="1" key="1">
    <citation type="journal article" date="2013" name="Genome Biol.">
        <title>Reference genomes and transcriptomes of Nicotiana sylvestris and Nicotiana tomentosiformis.</title>
        <authorList>
            <person name="Sierro N."/>
            <person name="Battey J.N."/>
            <person name="Ouadi S."/>
            <person name="Bovet L."/>
            <person name="Goepfert S."/>
            <person name="Bakaher N."/>
            <person name="Peitsch M.C."/>
            <person name="Ivanov N.V."/>
        </authorList>
    </citation>
    <scope>NUCLEOTIDE SEQUENCE [LARGE SCALE GENOMIC DNA]</scope>
</reference>
<organism evidence="1 2">
    <name type="scientific">Nicotiana sylvestris</name>
    <name type="common">Wood tobacco</name>
    <name type="synonym">South American tobacco</name>
    <dbReference type="NCBI Taxonomy" id="4096"/>
    <lineage>
        <taxon>Eukaryota</taxon>
        <taxon>Viridiplantae</taxon>
        <taxon>Streptophyta</taxon>
        <taxon>Embryophyta</taxon>
        <taxon>Tracheophyta</taxon>
        <taxon>Spermatophyta</taxon>
        <taxon>Magnoliopsida</taxon>
        <taxon>eudicotyledons</taxon>
        <taxon>Gunneridae</taxon>
        <taxon>Pentapetalae</taxon>
        <taxon>asterids</taxon>
        <taxon>lamiids</taxon>
        <taxon>Solanales</taxon>
        <taxon>Solanaceae</taxon>
        <taxon>Nicotianoideae</taxon>
        <taxon>Nicotianeae</taxon>
        <taxon>Nicotiana</taxon>
    </lineage>
</organism>
<dbReference type="AlphaFoldDB" id="A0A1U7WHH5"/>
<dbReference type="RefSeq" id="XP_009779407.1">
    <property type="nucleotide sequence ID" value="XM_009781105.1"/>
</dbReference>
<evidence type="ECO:0000313" key="2">
    <source>
        <dbReference type="RefSeq" id="XP_009779407.1"/>
    </source>
</evidence>
<proteinExistence type="predicted"/>
<evidence type="ECO:0000313" key="1">
    <source>
        <dbReference type="Proteomes" id="UP000189701"/>
    </source>
</evidence>
<dbReference type="GeneID" id="104228623"/>
<dbReference type="PANTHER" id="PTHR46238">
    <property type="entry name" value="REVERSE TRANSCRIPTASE DOMAIN-CONTAINING PROTEIN"/>
    <property type="match status" value="1"/>
</dbReference>
<dbReference type="STRING" id="4096.A0A1U7WHH5"/>
<reference evidence="2" key="2">
    <citation type="submission" date="2025-08" db="UniProtKB">
        <authorList>
            <consortium name="RefSeq"/>
        </authorList>
    </citation>
    <scope>IDENTIFICATION</scope>
    <source>
        <tissue evidence="2">Leaf</tissue>
    </source>
</reference>
<accession>A0A1U7WHH5</accession>
<keyword evidence="1" id="KW-1185">Reference proteome</keyword>
<protein>
    <submittedName>
        <fullName evidence="2">Uncharacterized protein LOC104228623</fullName>
    </submittedName>
</protein>
<dbReference type="PANTHER" id="PTHR46238:SF8">
    <property type="entry name" value="ENDONUCLEASE_EXONUCLEASE_PHOSPHATASE DOMAIN-CONTAINING PROTEIN"/>
    <property type="match status" value="1"/>
</dbReference>
<dbReference type="OrthoDB" id="768353at2759"/>
<dbReference type="KEGG" id="nsy:104228623"/>
<sequence>MVLIDVIRWGANSRLEVGRQTLESKGFKLSRSKTEYLECKLSDERHEEEVEVKIDTQVIPKRDSFKYFGFIIQGNREIGEDFTHRIRAGWMRWRLVSGVLYNKNVPLRLKGKFYRVVVRPSMLCGVERWSVKKSHVQKMSVVEMRMLRWMCVHTRKDKIKYEIIRDKVGVAAVEDKLRELRVEMVWAYEDERHRCLGQEV</sequence>